<dbReference type="PIRSF" id="PIRSF005087">
    <property type="entry name" value="NrdI"/>
    <property type="match status" value="1"/>
</dbReference>
<dbReference type="EMBL" id="PDKS01000001">
    <property type="protein sequence ID" value="PPI87337.1"/>
    <property type="molecule type" value="Genomic_DNA"/>
</dbReference>
<gene>
    <name evidence="4" type="primary">nrdI</name>
    <name evidence="5" type="ORF">CRV11_00110</name>
</gene>
<dbReference type="PANTHER" id="PTHR37297:SF1">
    <property type="entry name" value="PROTEIN NRDI"/>
    <property type="match status" value="1"/>
</dbReference>
<organism evidence="5 6">
    <name type="scientific">Candidatus Pantoea edessiphila</name>
    <dbReference type="NCBI Taxonomy" id="2044610"/>
    <lineage>
        <taxon>Bacteria</taxon>
        <taxon>Pseudomonadati</taxon>
        <taxon>Pseudomonadota</taxon>
        <taxon>Gammaproteobacteria</taxon>
        <taxon>Enterobacterales</taxon>
        <taxon>Erwiniaceae</taxon>
        <taxon>Pantoea</taxon>
    </lineage>
</organism>
<dbReference type="HAMAP" id="MF_00128">
    <property type="entry name" value="NrdI"/>
    <property type="match status" value="1"/>
</dbReference>
<proteinExistence type="inferred from homology"/>
<dbReference type="NCBIfam" id="TIGR00333">
    <property type="entry name" value="nrdI"/>
    <property type="match status" value="1"/>
</dbReference>
<dbReference type="InterPro" id="IPR029039">
    <property type="entry name" value="Flavoprotein-like_sf"/>
</dbReference>
<evidence type="ECO:0000256" key="1">
    <source>
        <dbReference type="ARBA" id="ARBA00003999"/>
    </source>
</evidence>
<comment type="caution">
    <text evidence="5">The sequence shown here is derived from an EMBL/GenBank/DDBJ whole genome shotgun (WGS) entry which is preliminary data.</text>
</comment>
<protein>
    <recommendedName>
        <fullName evidence="3 4">Protein NrdI</fullName>
    </recommendedName>
</protein>
<dbReference type="PANTHER" id="PTHR37297">
    <property type="entry name" value="PROTEIN NRDI"/>
    <property type="match status" value="1"/>
</dbReference>
<dbReference type="AlphaFoldDB" id="A0A2P5SYB8"/>
<evidence type="ECO:0000313" key="5">
    <source>
        <dbReference type="EMBL" id="PPI87337.1"/>
    </source>
</evidence>
<evidence type="ECO:0000256" key="3">
    <source>
        <dbReference type="ARBA" id="ARBA00020129"/>
    </source>
</evidence>
<dbReference type="RefSeq" id="WP_136131333.1">
    <property type="nucleotide sequence ID" value="NZ_PDKS01000001.1"/>
</dbReference>
<dbReference type="Proteomes" id="UP000296034">
    <property type="component" value="Unassembled WGS sequence"/>
</dbReference>
<evidence type="ECO:0000313" key="6">
    <source>
        <dbReference type="Proteomes" id="UP000296034"/>
    </source>
</evidence>
<comment type="similarity">
    <text evidence="2 4">Belongs to the NrdI family.</text>
</comment>
<dbReference type="Gene3D" id="3.40.50.360">
    <property type="match status" value="1"/>
</dbReference>
<dbReference type="GO" id="GO:0010181">
    <property type="term" value="F:FMN binding"/>
    <property type="evidence" value="ECO:0007669"/>
    <property type="project" value="InterPro"/>
</dbReference>
<dbReference type="Pfam" id="PF07972">
    <property type="entry name" value="Flavodoxin_NdrI"/>
    <property type="match status" value="1"/>
</dbReference>
<accession>A0A2P5SYB8</accession>
<name>A0A2P5SYB8_9GAMM</name>
<dbReference type="SUPFAM" id="SSF52218">
    <property type="entry name" value="Flavoproteins"/>
    <property type="match status" value="1"/>
</dbReference>
<reference evidence="5 6" key="1">
    <citation type="journal article" date="2018" name="Genome Biol. Evol.">
        <title>Cladogenesis and Genomic Streamlining in Extracellular Endosymbionts of Tropical Stink Bugs.</title>
        <authorList>
            <person name="Otero-Bravo A."/>
            <person name="Goffredi S."/>
            <person name="Sabree Z.L."/>
        </authorList>
    </citation>
    <scope>NUCLEOTIDE SEQUENCE [LARGE SCALE GENOMIC DNA]</scope>
    <source>
        <strain evidence="5 6">SoET</strain>
    </source>
</reference>
<comment type="function">
    <text evidence="1 4">Probably involved in ribonucleotide reductase function.</text>
</comment>
<evidence type="ECO:0000256" key="4">
    <source>
        <dbReference type="HAMAP-Rule" id="MF_00128"/>
    </source>
</evidence>
<sequence length="129" mass="14341">MLPLVYFSSQSENTYRFIMCLNLPANRIPLDIQKHLKIKKPYILLVPSYGGGGIKGAVPKQVIQFLNDESNRSGIRGVIAAGNRNFGKGYCLAGDIIAKKCQVPYLYRFELMGTPTDIANVKAGVTQFW</sequence>
<evidence type="ECO:0000256" key="2">
    <source>
        <dbReference type="ARBA" id="ARBA00009942"/>
    </source>
</evidence>
<dbReference type="InterPro" id="IPR020852">
    <property type="entry name" value="RNR_Ib_NrdI_bac"/>
</dbReference>
<dbReference type="InterPro" id="IPR004465">
    <property type="entry name" value="RNR_NrdI"/>
</dbReference>
<dbReference type="OrthoDB" id="350535at2"/>
<dbReference type="FunFam" id="3.40.50.360:FF:000005">
    <property type="entry name" value="Protein NrdI"/>
    <property type="match status" value="1"/>
</dbReference>